<protein>
    <submittedName>
        <fullName evidence="2">DUF4166 domain-containing protein</fullName>
    </submittedName>
</protein>
<feature type="domain" description="DUF4166" evidence="1">
    <location>
        <begin position="392"/>
        <end position="552"/>
    </location>
</feature>
<sequence>MQPFERSVLLVGATGAFGERLAAGLIRSGIAVIAVARNTARLEKLAQQLGTQISIETCERSRIDTPFLNALRSRYPGVYAIADSSGPFQASDDRLPRAAIGAGLHYVDLADARDFVGHIGNLDQDARSEGVAVLSGASSTPALSHAALDRLLADARAVISIDVSIAPGNRAPRGLSVVKAILSTVGQPVRVFRSGRWSEYAGWSLGKKVTLPGIGSRPVALCETPDLDLLVSRYHPKADAIFRAGLELGLLHYGVAALGLFVRLGLIKTLTPLARPLRAIADLFKPFGSDRGGMRIDALLINDKGDLARRVWTLSANAGVGPYIPTLPALAALKMLADNSLSWRGAAACAGIIPYDVIAAEFAHHGITAEQSETAAPPPLMKRLLGADYDTLPAAIRDSHDVSGVLVLEGRADATSPDGIITAMFSRVFRFPRGGTNMPLRVEMRSENDGSETWTRIYPDVTMRSNLRNVDPFTHCLDEVFGPVAIRLEWKATDSDLTLHIVGARLLGLPLPSILQPRSSARESVDNNGRFHFDVDIAMPLVGSIVRYKGYLTPAALS</sequence>
<accession>A0A7G6TVW9</accession>
<dbReference type="RefSeq" id="WP_184516148.1">
    <property type="nucleotide sequence ID" value="NZ_CP050292.1"/>
</dbReference>
<gene>
    <name evidence="2" type="ORF">HB776_06370</name>
</gene>
<dbReference type="InterPro" id="IPR025311">
    <property type="entry name" value="DUF4166"/>
</dbReference>
<dbReference type="PANTHER" id="PTHR43796:SF2">
    <property type="entry name" value="CARBOXYNORSPERMIDINE SYNTHASE"/>
    <property type="match status" value="1"/>
</dbReference>
<proteinExistence type="predicted"/>
<dbReference type="Proteomes" id="UP000515291">
    <property type="component" value="Chromosome"/>
</dbReference>
<organism evidence="2 3">
    <name type="scientific">Tardiphaga robiniae</name>
    <dbReference type="NCBI Taxonomy" id="943830"/>
    <lineage>
        <taxon>Bacteria</taxon>
        <taxon>Pseudomonadati</taxon>
        <taxon>Pseudomonadota</taxon>
        <taxon>Alphaproteobacteria</taxon>
        <taxon>Hyphomicrobiales</taxon>
        <taxon>Nitrobacteraceae</taxon>
        <taxon>Tardiphaga</taxon>
    </lineage>
</organism>
<dbReference type="EMBL" id="CP050292">
    <property type="protein sequence ID" value="QND70901.1"/>
    <property type="molecule type" value="Genomic_DNA"/>
</dbReference>
<reference evidence="3" key="1">
    <citation type="journal article" date="2020" name="Mol. Plant Microbe">
        <title>Rhizobial microsymbionts of the narrowly endemic Oxytropis species growing in Kamchatka are characterized by significant genetic diversity and possess a set of genes that are associated with T3SS and T6SS secretion systems and can affect the development of symbiosis.</title>
        <authorList>
            <person name="Safronova V."/>
            <person name="Guro P."/>
            <person name="Sazanova A."/>
            <person name="Kuznetsova I."/>
            <person name="Belimov A."/>
            <person name="Yakubov V."/>
            <person name="Chirak E."/>
            <person name="Afonin A."/>
            <person name="Gogolev Y."/>
            <person name="Andronov E."/>
            <person name="Tikhonovich I."/>
        </authorList>
    </citation>
    <scope>NUCLEOTIDE SEQUENCE [LARGE SCALE GENOMIC DNA]</scope>
    <source>
        <strain evidence="3">581</strain>
    </source>
</reference>
<evidence type="ECO:0000313" key="2">
    <source>
        <dbReference type="EMBL" id="QND70901.1"/>
    </source>
</evidence>
<dbReference type="Pfam" id="PF13761">
    <property type="entry name" value="DUF4166"/>
    <property type="match status" value="1"/>
</dbReference>
<name>A0A7G6TVW9_9BRAD</name>
<dbReference type="KEGG" id="trb:HB776_06370"/>
<dbReference type="AlphaFoldDB" id="A0A7G6TVW9"/>
<dbReference type="Gene3D" id="3.40.50.720">
    <property type="entry name" value="NAD(P)-binding Rossmann-like Domain"/>
    <property type="match status" value="1"/>
</dbReference>
<dbReference type="PANTHER" id="PTHR43796">
    <property type="entry name" value="CARBOXYNORSPERMIDINE SYNTHASE"/>
    <property type="match status" value="1"/>
</dbReference>
<evidence type="ECO:0000313" key="3">
    <source>
        <dbReference type="Proteomes" id="UP000515291"/>
    </source>
</evidence>
<dbReference type="InterPro" id="IPR036291">
    <property type="entry name" value="NAD(P)-bd_dom_sf"/>
</dbReference>
<evidence type="ECO:0000259" key="1">
    <source>
        <dbReference type="Pfam" id="PF13761"/>
    </source>
</evidence>
<dbReference type="SUPFAM" id="SSF51735">
    <property type="entry name" value="NAD(P)-binding Rossmann-fold domains"/>
    <property type="match status" value="1"/>
</dbReference>